<evidence type="ECO:0000256" key="1">
    <source>
        <dbReference type="SAM" id="Phobius"/>
    </source>
</evidence>
<dbReference type="Gene3D" id="1.10.472.10">
    <property type="entry name" value="Cyclin-like"/>
    <property type="match status" value="1"/>
</dbReference>
<dbReference type="Pfam" id="PF08613">
    <property type="entry name" value="Cyclin"/>
    <property type="match status" value="1"/>
</dbReference>
<protein>
    <recommendedName>
        <fullName evidence="3">Cyclin</fullName>
    </recommendedName>
</protein>
<reference evidence="2" key="1">
    <citation type="journal article" date="2020" name="Nature">
        <title>Giant virus diversity and host interactions through global metagenomics.</title>
        <authorList>
            <person name="Schulz F."/>
            <person name="Roux S."/>
            <person name="Paez-Espino D."/>
            <person name="Jungbluth S."/>
            <person name="Walsh D.A."/>
            <person name="Denef V.J."/>
            <person name="McMahon K.D."/>
            <person name="Konstantinidis K.T."/>
            <person name="Eloe-Fadrosh E.A."/>
            <person name="Kyrpides N.C."/>
            <person name="Woyke T."/>
        </authorList>
    </citation>
    <scope>NUCLEOTIDE SEQUENCE</scope>
    <source>
        <strain evidence="2">GVMAG-M-3300023179-82</strain>
    </source>
</reference>
<dbReference type="PANTHER" id="PTHR15615:SF108">
    <property type="entry name" value="PROTEIN CNPPD1"/>
    <property type="match status" value="1"/>
</dbReference>
<name>A0A6C0H7P0_9ZZZZ</name>
<evidence type="ECO:0000313" key="2">
    <source>
        <dbReference type="EMBL" id="QHT76407.1"/>
    </source>
</evidence>
<evidence type="ECO:0008006" key="3">
    <source>
        <dbReference type="Google" id="ProtNLM"/>
    </source>
</evidence>
<dbReference type="PANTHER" id="PTHR15615">
    <property type="match status" value="1"/>
</dbReference>
<dbReference type="GO" id="GO:0019901">
    <property type="term" value="F:protein kinase binding"/>
    <property type="evidence" value="ECO:0007669"/>
    <property type="project" value="InterPro"/>
</dbReference>
<accession>A0A6C0H7P0</accession>
<keyword evidence="1" id="KW-0472">Membrane</keyword>
<dbReference type="SUPFAM" id="SSF47954">
    <property type="entry name" value="Cyclin-like"/>
    <property type="match status" value="1"/>
</dbReference>
<dbReference type="AlphaFoldDB" id="A0A6C0H7P0"/>
<proteinExistence type="predicted"/>
<keyword evidence="1" id="KW-1133">Transmembrane helix</keyword>
<dbReference type="InterPro" id="IPR013922">
    <property type="entry name" value="Cyclin_PHO80-like"/>
</dbReference>
<dbReference type="InterPro" id="IPR036915">
    <property type="entry name" value="Cyclin-like_sf"/>
</dbReference>
<keyword evidence="1" id="KW-0812">Transmembrane</keyword>
<feature type="transmembrane region" description="Helical" evidence="1">
    <location>
        <begin position="93"/>
        <end position="112"/>
    </location>
</feature>
<organism evidence="2">
    <name type="scientific">viral metagenome</name>
    <dbReference type="NCBI Taxonomy" id="1070528"/>
    <lineage>
        <taxon>unclassified sequences</taxon>
        <taxon>metagenomes</taxon>
        <taxon>organismal metagenomes</taxon>
    </lineage>
</organism>
<dbReference type="EMBL" id="MN739896">
    <property type="protein sequence ID" value="QHT76407.1"/>
    <property type="molecule type" value="Genomic_DNA"/>
</dbReference>
<sequence>MIYYYIINLIIIYCMNISPINNNFNSNIIKIIILLNKNNKDNHKLTLFHSITEPTISIYNYWNLILQRFRCSQECSVIVLIYMYRLKKKNYDLIINNLTIHRLILILTLIAIKYNDDIYMNNLYYANNGFIKLKELNRLEVNVLKLLNWKLYIGKKLYKKYVKKINNSILTNSFNEIFF</sequence>